<dbReference type="Proteomes" id="UP000198773">
    <property type="component" value="Unassembled WGS sequence"/>
</dbReference>
<reference evidence="2 3" key="1">
    <citation type="submission" date="2016-10" db="EMBL/GenBank/DDBJ databases">
        <authorList>
            <person name="de Groot N.N."/>
        </authorList>
    </citation>
    <scope>NUCLEOTIDE SEQUENCE [LARGE SCALE GENOMIC DNA]</scope>
    <source>
        <strain evidence="2 3">CGMCC 1.3430</strain>
    </source>
</reference>
<organism evidence="2 3">
    <name type="scientific">Alkalimonas amylolytica</name>
    <dbReference type="NCBI Taxonomy" id="152573"/>
    <lineage>
        <taxon>Bacteria</taxon>
        <taxon>Pseudomonadati</taxon>
        <taxon>Pseudomonadota</taxon>
        <taxon>Gammaproteobacteria</taxon>
        <taxon>Alkalimonas</taxon>
    </lineage>
</organism>
<dbReference type="STRING" id="152573.SAMN04488051_101216"/>
<protein>
    <submittedName>
        <fullName evidence="2">Uncharacterized protein</fullName>
    </submittedName>
</protein>
<name>A0A1H3XET0_ALKAM</name>
<feature type="chain" id="PRO_5011742480" evidence="1">
    <location>
        <begin position="18"/>
        <end position="97"/>
    </location>
</feature>
<accession>A0A1H3XET0</accession>
<dbReference type="RefSeq" id="WP_091338146.1">
    <property type="nucleotide sequence ID" value="NZ_FNRM01000001.1"/>
</dbReference>
<sequence>MRKLMTTAAIATFIAGAAIVATSFEIKTQQYEADSLLACLWFPVCKDPDFHQPHPIEPEASVGDILEKDSMYACLWFPVCKDPDMPVFAEQSEAAIA</sequence>
<evidence type="ECO:0000313" key="3">
    <source>
        <dbReference type="Proteomes" id="UP000198773"/>
    </source>
</evidence>
<gene>
    <name evidence="2" type="ORF">SAMN04488051_101216</name>
</gene>
<dbReference type="OrthoDB" id="5772984at2"/>
<evidence type="ECO:0000256" key="1">
    <source>
        <dbReference type="SAM" id="SignalP"/>
    </source>
</evidence>
<keyword evidence="1" id="KW-0732">Signal</keyword>
<dbReference type="AlphaFoldDB" id="A0A1H3XET0"/>
<keyword evidence="3" id="KW-1185">Reference proteome</keyword>
<proteinExistence type="predicted"/>
<dbReference type="EMBL" id="FNRM01000001">
    <property type="protein sequence ID" value="SDZ97843.1"/>
    <property type="molecule type" value="Genomic_DNA"/>
</dbReference>
<feature type="signal peptide" evidence="1">
    <location>
        <begin position="1"/>
        <end position="17"/>
    </location>
</feature>
<evidence type="ECO:0000313" key="2">
    <source>
        <dbReference type="EMBL" id="SDZ97843.1"/>
    </source>
</evidence>